<dbReference type="Proteomes" id="UP000606786">
    <property type="component" value="Unassembled WGS sequence"/>
</dbReference>
<name>A0A811V685_CERCA</name>
<protein>
    <submittedName>
        <fullName evidence="1">(Mediterranean fruit fly) hypothetical protein</fullName>
    </submittedName>
</protein>
<gene>
    <name evidence="1" type="ORF">CCAP1982_LOCUS14273</name>
</gene>
<accession>A0A811V685</accession>
<organism evidence="1 2">
    <name type="scientific">Ceratitis capitata</name>
    <name type="common">Mediterranean fruit fly</name>
    <name type="synonym">Tephritis capitata</name>
    <dbReference type="NCBI Taxonomy" id="7213"/>
    <lineage>
        <taxon>Eukaryota</taxon>
        <taxon>Metazoa</taxon>
        <taxon>Ecdysozoa</taxon>
        <taxon>Arthropoda</taxon>
        <taxon>Hexapoda</taxon>
        <taxon>Insecta</taxon>
        <taxon>Pterygota</taxon>
        <taxon>Neoptera</taxon>
        <taxon>Endopterygota</taxon>
        <taxon>Diptera</taxon>
        <taxon>Brachycera</taxon>
        <taxon>Muscomorpha</taxon>
        <taxon>Tephritoidea</taxon>
        <taxon>Tephritidae</taxon>
        <taxon>Ceratitis</taxon>
        <taxon>Ceratitis</taxon>
    </lineage>
</organism>
<evidence type="ECO:0000313" key="1">
    <source>
        <dbReference type="EMBL" id="CAD7005935.1"/>
    </source>
</evidence>
<dbReference type="AlphaFoldDB" id="A0A811V685"/>
<keyword evidence="2" id="KW-1185">Reference proteome</keyword>
<dbReference type="EMBL" id="CAJHJT010000034">
    <property type="protein sequence ID" value="CAD7005935.1"/>
    <property type="molecule type" value="Genomic_DNA"/>
</dbReference>
<comment type="caution">
    <text evidence="1">The sequence shown here is derived from an EMBL/GenBank/DDBJ whole genome shotgun (WGS) entry which is preliminary data.</text>
</comment>
<sequence length="77" mass="8424">MALLMGRVASMFDLGTLETMQKATLPLDPVSTTLSLSLGLLRGTTSNSFYSHREQRNGGAPLTLRAWKCQVVNQVNQ</sequence>
<evidence type="ECO:0000313" key="2">
    <source>
        <dbReference type="Proteomes" id="UP000606786"/>
    </source>
</evidence>
<proteinExistence type="predicted"/>
<reference evidence="1" key="1">
    <citation type="submission" date="2020-11" db="EMBL/GenBank/DDBJ databases">
        <authorList>
            <person name="Whitehead M."/>
        </authorList>
    </citation>
    <scope>NUCLEOTIDE SEQUENCE</scope>
    <source>
        <strain evidence="1">EGII</strain>
    </source>
</reference>